<organism evidence="1 2">
    <name type="scientific">Desulfocicer vacuolatum DSM 3385</name>
    <dbReference type="NCBI Taxonomy" id="1121400"/>
    <lineage>
        <taxon>Bacteria</taxon>
        <taxon>Pseudomonadati</taxon>
        <taxon>Thermodesulfobacteriota</taxon>
        <taxon>Desulfobacteria</taxon>
        <taxon>Desulfobacterales</taxon>
        <taxon>Desulfobacteraceae</taxon>
        <taxon>Desulfocicer</taxon>
    </lineage>
</organism>
<reference evidence="1 2" key="1">
    <citation type="submission" date="2017-04" db="EMBL/GenBank/DDBJ databases">
        <authorList>
            <person name="Afonso C.L."/>
            <person name="Miller P.J."/>
            <person name="Scott M.A."/>
            <person name="Spackman E."/>
            <person name="Goraichik I."/>
            <person name="Dimitrov K.M."/>
            <person name="Suarez D.L."/>
            <person name="Swayne D.E."/>
        </authorList>
    </citation>
    <scope>NUCLEOTIDE SEQUENCE [LARGE SCALE GENOMIC DNA]</scope>
    <source>
        <strain evidence="1 2">DSM 3385</strain>
    </source>
</reference>
<evidence type="ECO:0000313" key="1">
    <source>
        <dbReference type="EMBL" id="SMC55395.1"/>
    </source>
</evidence>
<dbReference type="Proteomes" id="UP000192418">
    <property type="component" value="Unassembled WGS sequence"/>
</dbReference>
<dbReference type="AlphaFoldDB" id="A0A1W2A3Z5"/>
<keyword evidence="2" id="KW-1185">Reference proteome</keyword>
<dbReference type="RefSeq" id="WP_084067319.1">
    <property type="nucleotide sequence ID" value="NZ_FWXY01000004.1"/>
</dbReference>
<dbReference type="OrthoDB" id="108135at2"/>
<gene>
    <name evidence="1" type="ORF">SAMN02746065_10488</name>
</gene>
<proteinExistence type="predicted"/>
<dbReference type="EMBL" id="FWXY01000004">
    <property type="protein sequence ID" value="SMC55395.1"/>
    <property type="molecule type" value="Genomic_DNA"/>
</dbReference>
<accession>A0A1W2A3Z5</accession>
<evidence type="ECO:0000313" key="2">
    <source>
        <dbReference type="Proteomes" id="UP000192418"/>
    </source>
</evidence>
<name>A0A1W2A3Z5_9BACT</name>
<sequence>MFNHLNNRAKTIRPLNGIYQCNTRIDHQTHERLKYLKAYYDKSTGLSTNTGVVVRRAIELLIDHIDSQILKERSGAITNRQELASLDRCAKGSEGQRRNQYHDPGAMKVFPTFRELQKVGKKPYEASDYEGKSINR</sequence>
<protein>
    <submittedName>
        <fullName evidence="1">Uncharacterized protein</fullName>
    </submittedName>
</protein>